<name>A0A2R4XG23_9BURK</name>
<dbReference type="KEGG" id="boz:DBV39_02425"/>
<gene>
    <name evidence="1" type="ORF">DBV39_02425</name>
</gene>
<reference evidence="1 2" key="1">
    <citation type="submission" date="2018-04" db="EMBL/GenBank/DDBJ databases">
        <title>Bordetella sp. HZ20 isolated from seawater.</title>
        <authorList>
            <person name="Sun C."/>
        </authorList>
    </citation>
    <scope>NUCLEOTIDE SEQUENCE [LARGE SCALE GENOMIC DNA]</scope>
    <source>
        <strain evidence="1 2">HZ20</strain>
    </source>
</reference>
<accession>A0A2R4XG23</accession>
<organism evidence="1 2">
    <name type="scientific">Orrella marina</name>
    <dbReference type="NCBI Taxonomy" id="2163011"/>
    <lineage>
        <taxon>Bacteria</taxon>
        <taxon>Pseudomonadati</taxon>
        <taxon>Pseudomonadota</taxon>
        <taxon>Betaproteobacteria</taxon>
        <taxon>Burkholderiales</taxon>
        <taxon>Alcaligenaceae</taxon>
        <taxon>Orrella</taxon>
    </lineage>
</organism>
<evidence type="ECO:0000313" key="1">
    <source>
        <dbReference type="EMBL" id="AWB32762.1"/>
    </source>
</evidence>
<proteinExistence type="predicted"/>
<protein>
    <submittedName>
        <fullName evidence="1">Uncharacterized protein</fullName>
    </submittedName>
</protein>
<dbReference type="EMBL" id="CP028901">
    <property type="protein sequence ID" value="AWB32762.1"/>
    <property type="molecule type" value="Genomic_DNA"/>
</dbReference>
<dbReference type="AlphaFoldDB" id="A0A2R4XG23"/>
<keyword evidence="2" id="KW-1185">Reference proteome</keyword>
<dbReference type="Proteomes" id="UP000244571">
    <property type="component" value="Chromosome"/>
</dbReference>
<sequence>MTEINADSAIIIRNIKSNTLFIFGIAISAPASFQKHRTLTSTFSVNGVRPCFAILQANHFQGNAR</sequence>
<evidence type="ECO:0000313" key="2">
    <source>
        <dbReference type="Proteomes" id="UP000244571"/>
    </source>
</evidence>